<proteinExistence type="predicted"/>
<feature type="non-terminal residue" evidence="1">
    <location>
        <position position="1"/>
    </location>
</feature>
<protein>
    <recommendedName>
        <fullName evidence="3">Transposase</fullName>
    </recommendedName>
</protein>
<dbReference type="OrthoDB" id="3693743at2759"/>
<keyword evidence="2" id="KW-1185">Reference proteome</keyword>
<dbReference type="AlphaFoldDB" id="A0A6A5JVC2"/>
<dbReference type="Proteomes" id="UP000800040">
    <property type="component" value="Unassembled WGS sequence"/>
</dbReference>
<reference evidence="1" key="1">
    <citation type="submission" date="2020-01" db="EMBL/GenBank/DDBJ databases">
        <authorList>
            <consortium name="DOE Joint Genome Institute"/>
            <person name="Haridas S."/>
            <person name="Albert R."/>
            <person name="Binder M."/>
            <person name="Bloem J."/>
            <person name="Labutti K."/>
            <person name="Salamov A."/>
            <person name="Andreopoulos B."/>
            <person name="Baker S.E."/>
            <person name="Barry K."/>
            <person name="Bills G."/>
            <person name="Bluhm B.H."/>
            <person name="Cannon C."/>
            <person name="Castanera R."/>
            <person name="Culley D.E."/>
            <person name="Daum C."/>
            <person name="Ezra D."/>
            <person name="Gonzalez J.B."/>
            <person name="Henrissat B."/>
            <person name="Kuo A."/>
            <person name="Liang C."/>
            <person name="Lipzen A."/>
            <person name="Lutzoni F."/>
            <person name="Magnuson J."/>
            <person name="Mondo S."/>
            <person name="Nolan M."/>
            <person name="Ohm R."/>
            <person name="Pangilinan J."/>
            <person name="Park H.-J."/>
            <person name="Ramirez L."/>
            <person name="Alfaro M."/>
            <person name="Sun H."/>
            <person name="Tritt A."/>
            <person name="Yoshinaga Y."/>
            <person name="Zwiers L.-H."/>
            <person name="Turgeon B.G."/>
            <person name="Goodwin S.B."/>
            <person name="Spatafora J.W."/>
            <person name="Crous P.W."/>
            <person name="Grigoriev I.V."/>
        </authorList>
    </citation>
    <scope>NUCLEOTIDE SEQUENCE</scope>
    <source>
        <strain evidence="1">P77</strain>
    </source>
</reference>
<sequence>IDVLKLLKAAIKRLKERSKSSRFSNIAKIILVFKYILRYYKERVKAYKAVNYNAHAKALEDYLAINLRAA</sequence>
<accession>A0A6A5JVC2</accession>
<organism evidence="1 2">
    <name type="scientific">Decorospora gaudefroyi</name>
    <dbReference type="NCBI Taxonomy" id="184978"/>
    <lineage>
        <taxon>Eukaryota</taxon>
        <taxon>Fungi</taxon>
        <taxon>Dikarya</taxon>
        <taxon>Ascomycota</taxon>
        <taxon>Pezizomycotina</taxon>
        <taxon>Dothideomycetes</taxon>
        <taxon>Pleosporomycetidae</taxon>
        <taxon>Pleosporales</taxon>
        <taxon>Pleosporineae</taxon>
        <taxon>Pleosporaceae</taxon>
        <taxon>Decorospora</taxon>
    </lineage>
</organism>
<evidence type="ECO:0008006" key="3">
    <source>
        <dbReference type="Google" id="ProtNLM"/>
    </source>
</evidence>
<evidence type="ECO:0000313" key="2">
    <source>
        <dbReference type="Proteomes" id="UP000800040"/>
    </source>
</evidence>
<name>A0A6A5JVC2_9PLEO</name>
<dbReference type="EMBL" id="ML975586">
    <property type="protein sequence ID" value="KAF1828278.1"/>
    <property type="molecule type" value="Genomic_DNA"/>
</dbReference>
<gene>
    <name evidence="1" type="ORF">BDW02DRAFT_617010</name>
</gene>
<evidence type="ECO:0000313" key="1">
    <source>
        <dbReference type="EMBL" id="KAF1828278.1"/>
    </source>
</evidence>